<dbReference type="Proteomes" id="UP000075903">
    <property type="component" value="Unassembled WGS sequence"/>
</dbReference>
<proteinExistence type="predicted"/>
<evidence type="ECO:0000313" key="2">
    <source>
        <dbReference type="Proteomes" id="UP000075903"/>
    </source>
</evidence>
<organism evidence="1 2">
    <name type="scientific">Anopheles merus</name>
    <name type="common">Mosquito</name>
    <dbReference type="NCBI Taxonomy" id="30066"/>
    <lineage>
        <taxon>Eukaryota</taxon>
        <taxon>Metazoa</taxon>
        <taxon>Ecdysozoa</taxon>
        <taxon>Arthropoda</taxon>
        <taxon>Hexapoda</taxon>
        <taxon>Insecta</taxon>
        <taxon>Pterygota</taxon>
        <taxon>Neoptera</taxon>
        <taxon>Endopterygota</taxon>
        <taxon>Diptera</taxon>
        <taxon>Nematocera</taxon>
        <taxon>Culicoidea</taxon>
        <taxon>Culicidae</taxon>
        <taxon>Anophelinae</taxon>
        <taxon>Anopheles</taxon>
    </lineage>
</organism>
<reference evidence="1" key="1">
    <citation type="submission" date="2020-05" db="UniProtKB">
        <authorList>
            <consortium name="EnsemblMetazoa"/>
        </authorList>
    </citation>
    <scope>IDENTIFICATION</scope>
    <source>
        <strain evidence="1">MAF</strain>
    </source>
</reference>
<dbReference type="VEuPathDB" id="VectorBase:AMEM006182"/>
<sequence>MGGRIGLAGHGWDGLSEQHWTLVELYENRKFLRHASRYLECGNISGEPRGGAGVGKPDDEPVAAASGCLWFIEKFLQVPIARSIAMLELPGDDRHQQCRTARTLSPGVTMQIVKS</sequence>
<name>A0A182UZ79_ANOME</name>
<dbReference type="EnsemblMetazoa" id="AMEM006182-RA">
    <property type="protein sequence ID" value="AMEM006182-PA"/>
    <property type="gene ID" value="AMEM006182"/>
</dbReference>
<dbReference type="AlphaFoldDB" id="A0A182UZ79"/>
<protein>
    <submittedName>
        <fullName evidence="1">Uncharacterized protein</fullName>
    </submittedName>
</protein>
<accession>A0A182UZ79</accession>
<keyword evidence="2" id="KW-1185">Reference proteome</keyword>
<evidence type="ECO:0000313" key="1">
    <source>
        <dbReference type="EnsemblMetazoa" id="AMEM006182-PA"/>
    </source>
</evidence>